<evidence type="ECO:0000313" key="5">
    <source>
        <dbReference type="EMBL" id="GIX80824.1"/>
    </source>
</evidence>
<dbReference type="InterPro" id="IPR040079">
    <property type="entry name" value="Glutathione_S-Trfase"/>
</dbReference>
<organism evidence="5 6">
    <name type="scientific">Caerostris darwini</name>
    <dbReference type="NCBI Taxonomy" id="1538125"/>
    <lineage>
        <taxon>Eukaryota</taxon>
        <taxon>Metazoa</taxon>
        <taxon>Ecdysozoa</taxon>
        <taxon>Arthropoda</taxon>
        <taxon>Chelicerata</taxon>
        <taxon>Arachnida</taxon>
        <taxon>Araneae</taxon>
        <taxon>Araneomorphae</taxon>
        <taxon>Entelegynae</taxon>
        <taxon>Araneoidea</taxon>
        <taxon>Araneidae</taxon>
        <taxon>Caerostris</taxon>
    </lineage>
</organism>
<evidence type="ECO:0000313" key="6">
    <source>
        <dbReference type="Proteomes" id="UP001054837"/>
    </source>
</evidence>
<evidence type="ECO:0000259" key="3">
    <source>
        <dbReference type="PROSITE" id="PS50404"/>
    </source>
</evidence>
<dbReference type="InterPro" id="IPR036282">
    <property type="entry name" value="Glutathione-S-Trfase_C_sf"/>
</dbReference>
<dbReference type="GO" id="GO:0008053">
    <property type="term" value="P:mitochondrial fusion"/>
    <property type="evidence" value="ECO:0007669"/>
    <property type="project" value="TreeGrafter"/>
</dbReference>
<dbReference type="Gene3D" id="3.40.30.10">
    <property type="entry name" value="Glutaredoxin"/>
    <property type="match status" value="1"/>
</dbReference>
<dbReference type="PANTHER" id="PTHR44188:SF1">
    <property type="entry name" value="GDAP1, ISOFORM A"/>
    <property type="match status" value="1"/>
</dbReference>
<keyword evidence="2" id="KW-0812">Transmembrane</keyword>
<sequence length="330" mass="38191">MAGLQTTVSSDVKKSNENGNGLILYQNYQSYFCLKVVFALHEKKLKFKSQIIDLYRGEQYEQWFLKINPKCEVPVLKDGVKIIPDSRRIIDYIEDNFSNGNVPRLIPDKGSPEYQHVMRMRDLLDNVPIKLVTYGCIFHPRISGVMKLTPQEIKIRQGMFIAHENLLTDLSEKNEEYKDQYLVKRSNLKKLSCLVMDMSEVSKAILDVDYALEEVEKILITHDGDKKKWWLCCDKFTIADISLCVLLTRLQMIGLADKFFNKEKKYPHLQEYFKRAQQRDSYKKTMNQGETILRSFSSLDTKEQVFVAVGSVAIIAIAAGIATFLIHRNK</sequence>
<feature type="domain" description="GST N-terminal" evidence="3">
    <location>
        <begin position="20"/>
        <end position="101"/>
    </location>
</feature>
<evidence type="ECO:0000259" key="4">
    <source>
        <dbReference type="PROSITE" id="PS50405"/>
    </source>
</evidence>
<dbReference type="Gene3D" id="1.20.1050.10">
    <property type="match status" value="1"/>
</dbReference>
<evidence type="ECO:0000256" key="1">
    <source>
        <dbReference type="ARBA" id="ARBA00007409"/>
    </source>
</evidence>
<dbReference type="GO" id="GO:0000266">
    <property type="term" value="P:mitochondrial fission"/>
    <property type="evidence" value="ECO:0007669"/>
    <property type="project" value="TreeGrafter"/>
</dbReference>
<feature type="transmembrane region" description="Helical" evidence="2">
    <location>
        <begin position="305"/>
        <end position="326"/>
    </location>
</feature>
<dbReference type="Pfam" id="PF13409">
    <property type="entry name" value="GST_N_2"/>
    <property type="match status" value="1"/>
</dbReference>
<dbReference type="SUPFAM" id="SSF47616">
    <property type="entry name" value="GST C-terminal domain-like"/>
    <property type="match status" value="1"/>
</dbReference>
<dbReference type="SFLD" id="SFLDS00019">
    <property type="entry name" value="Glutathione_Transferase_(cytos"/>
    <property type="match status" value="1"/>
</dbReference>
<dbReference type="EMBL" id="BPLQ01001326">
    <property type="protein sequence ID" value="GIX80824.1"/>
    <property type="molecule type" value="Genomic_DNA"/>
</dbReference>
<dbReference type="InterPro" id="IPR036249">
    <property type="entry name" value="Thioredoxin-like_sf"/>
</dbReference>
<dbReference type="InterPro" id="IPR010987">
    <property type="entry name" value="Glutathione-S-Trfase_C-like"/>
</dbReference>
<dbReference type="GO" id="GO:0006626">
    <property type="term" value="P:protein targeting to mitochondrion"/>
    <property type="evidence" value="ECO:0007669"/>
    <property type="project" value="TreeGrafter"/>
</dbReference>
<dbReference type="GO" id="GO:0005741">
    <property type="term" value="C:mitochondrial outer membrane"/>
    <property type="evidence" value="ECO:0007669"/>
    <property type="project" value="TreeGrafter"/>
</dbReference>
<gene>
    <name evidence="5" type="primary">GDAP1</name>
    <name evidence="5" type="ORF">CDAR_28861</name>
</gene>
<feature type="domain" description="GST C-terminal" evidence="4">
    <location>
        <begin position="110"/>
        <end position="293"/>
    </location>
</feature>
<keyword evidence="2" id="KW-0472">Membrane</keyword>
<dbReference type="Pfam" id="PF13410">
    <property type="entry name" value="GST_C_2"/>
    <property type="match status" value="1"/>
</dbReference>
<comment type="caution">
    <text evidence="5">The sequence shown here is derived from an EMBL/GenBank/DDBJ whole genome shotgun (WGS) entry which is preliminary data.</text>
</comment>
<dbReference type="CDD" id="cd00570">
    <property type="entry name" value="GST_N_family"/>
    <property type="match status" value="1"/>
</dbReference>
<dbReference type="PROSITE" id="PS50404">
    <property type="entry name" value="GST_NTER"/>
    <property type="match status" value="1"/>
</dbReference>
<dbReference type="AlphaFoldDB" id="A0AAV4N8Z5"/>
<keyword evidence="6" id="KW-1185">Reference proteome</keyword>
<dbReference type="PROSITE" id="PS50405">
    <property type="entry name" value="GST_CTER"/>
    <property type="match status" value="1"/>
</dbReference>
<keyword evidence="2" id="KW-1133">Transmembrane helix</keyword>
<dbReference type="PANTHER" id="PTHR44188">
    <property type="entry name" value="GDAP1, ISOFORM A"/>
    <property type="match status" value="1"/>
</dbReference>
<dbReference type="InterPro" id="IPR004045">
    <property type="entry name" value="Glutathione_S-Trfase_N"/>
</dbReference>
<proteinExistence type="inferred from homology"/>
<evidence type="ECO:0000256" key="2">
    <source>
        <dbReference type="SAM" id="Phobius"/>
    </source>
</evidence>
<name>A0AAV4N8Z5_9ARAC</name>
<dbReference type="SUPFAM" id="SSF52833">
    <property type="entry name" value="Thioredoxin-like"/>
    <property type="match status" value="1"/>
</dbReference>
<accession>A0AAV4N8Z5</accession>
<reference evidence="5 6" key="1">
    <citation type="submission" date="2021-06" db="EMBL/GenBank/DDBJ databases">
        <title>Caerostris darwini draft genome.</title>
        <authorList>
            <person name="Kono N."/>
            <person name="Arakawa K."/>
        </authorList>
    </citation>
    <scope>NUCLEOTIDE SEQUENCE [LARGE SCALE GENOMIC DNA]</scope>
</reference>
<dbReference type="Proteomes" id="UP001054837">
    <property type="component" value="Unassembled WGS sequence"/>
</dbReference>
<protein>
    <submittedName>
        <fullName evidence="5">Ganglioside-induced differentiation-associated protein 1</fullName>
    </submittedName>
</protein>
<comment type="similarity">
    <text evidence="1">Belongs to the GST superfamily.</text>
</comment>